<gene>
    <name evidence="2" type="ORF">CYMTET_9829</name>
</gene>
<accession>A0AAE0GQS0</accession>
<evidence type="ECO:0000313" key="3">
    <source>
        <dbReference type="Proteomes" id="UP001190700"/>
    </source>
</evidence>
<proteinExistence type="predicted"/>
<organism evidence="2 3">
    <name type="scientific">Cymbomonas tetramitiformis</name>
    <dbReference type="NCBI Taxonomy" id="36881"/>
    <lineage>
        <taxon>Eukaryota</taxon>
        <taxon>Viridiplantae</taxon>
        <taxon>Chlorophyta</taxon>
        <taxon>Pyramimonadophyceae</taxon>
        <taxon>Pyramimonadales</taxon>
        <taxon>Pyramimonadaceae</taxon>
        <taxon>Cymbomonas</taxon>
    </lineage>
</organism>
<protein>
    <submittedName>
        <fullName evidence="2">Uncharacterized protein</fullName>
    </submittedName>
</protein>
<name>A0AAE0GQS0_9CHLO</name>
<dbReference type="EMBL" id="LGRX02003314">
    <property type="protein sequence ID" value="KAK3282435.1"/>
    <property type="molecule type" value="Genomic_DNA"/>
</dbReference>
<evidence type="ECO:0000313" key="2">
    <source>
        <dbReference type="EMBL" id="KAK3282435.1"/>
    </source>
</evidence>
<comment type="caution">
    <text evidence="2">The sequence shown here is derived from an EMBL/GenBank/DDBJ whole genome shotgun (WGS) entry which is preliminary data.</text>
</comment>
<reference evidence="2 3" key="1">
    <citation type="journal article" date="2015" name="Genome Biol. Evol.">
        <title>Comparative Genomics of a Bacterivorous Green Alga Reveals Evolutionary Causalities and Consequences of Phago-Mixotrophic Mode of Nutrition.</title>
        <authorList>
            <person name="Burns J.A."/>
            <person name="Paasch A."/>
            <person name="Narechania A."/>
            <person name="Kim E."/>
        </authorList>
    </citation>
    <scope>NUCLEOTIDE SEQUENCE [LARGE SCALE GENOMIC DNA]</scope>
    <source>
        <strain evidence="2 3">PLY_AMNH</strain>
    </source>
</reference>
<keyword evidence="3" id="KW-1185">Reference proteome</keyword>
<dbReference type="AlphaFoldDB" id="A0AAE0GQS0"/>
<feature type="region of interest" description="Disordered" evidence="1">
    <location>
        <begin position="44"/>
        <end position="66"/>
    </location>
</feature>
<sequence length="112" mass="11927">MPQPGSPLSSCGDMFVPSYVRKSMEMDRSLHWSGLDLAALDRDGDAAASTAHPASRHMPQPGSSLSSCGDMFVPSYVRKSMEMDRSLHWSGLDLAALDRDGDAATNTSGLPA</sequence>
<evidence type="ECO:0000256" key="1">
    <source>
        <dbReference type="SAM" id="MobiDB-lite"/>
    </source>
</evidence>
<dbReference type="Proteomes" id="UP001190700">
    <property type="component" value="Unassembled WGS sequence"/>
</dbReference>